<dbReference type="RefSeq" id="WP_066622474.1">
    <property type="nucleotide sequence ID" value="NZ_JBHSYQ010000003.1"/>
</dbReference>
<proteinExistence type="inferred from homology"/>
<dbReference type="PANTHER" id="PTHR43569:SF2">
    <property type="entry name" value="AMIDOHYDROLASE-RELATED DOMAIN-CONTAINING PROTEIN"/>
    <property type="match status" value="1"/>
</dbReference>
<comment type="caution">
    <text evidence="3">The sequence shown here is derived from an EMBL/GenBank/DDBJ whole genome shotgun (WGS) entry which is preliminary data.</text>
</comment>
<evidence type="ECO:0000313" key="4">
    <source>
        <dbReference type="Proteomes" id="UP001596405"/>
    </source>
</evidence>
<accession>A0ABW2DJ32</accession>
<dbReference type="InterPro" id="IPR032466">
    <property type="entry name" value="Metal_Hydrolase"/>
</dbReference>
<sequence>MRIDAHQHFWQFNPIRDSWVTDDMAIIQRDFLPQDLQPLLQEHGFDGCVLVQTSQPEHENEILLEWAQGHDFIKGVVGWVDFFAPDIAERLAHLSQFKKLKGFRYVLQGAENKELMLNPNFKKGIAQLQKFNFTYDILIYPNQLRPTAELVAEFPDQTFVINHLAKPNMKAGAEAFKEWQKDMKAFAPHEQGFCKVSGMVTQADWQNWKKEDFTPYLDTLIEIFGPERLMFGSDWPVCLVAASYAETLGIVQDYFSSFSQEEQGLIFGRNAAAFYRL</sequence>
<dbReference type="SUPFAM" id="SSF51556">
    <property type="entry name" value="Metallo-dependent hydrolases"/>
    <property type="match status" value="1"/>
</dbReference>
<reference evidence="4" key="1">
    <citation type="journal article" date="2019" name="Int. J. Syst. Evol. Microbiol.">
        <title>The Global Catalogue of Microorganisms (GCM) 10K type strain sequencing project: providing services to taxonomists for standard genome sequencing and annotation.</title>
        <authorList>
            <consortium name="The Broad Institute Genomics Platform"/>
            <consortium name="The Broad Institute Genome Sequencing Center for Infectious Disease"/>
            <person name="Wu L."/>
            <person name="Ma J."/>
        </authorList>
    </citation>
    <scope>NUCLEOTIDE SEQUENCE [LARGE SCALE GENOMIC DNA]</scope>
    <source>
        <strain evidence="4">CGMCC 4.7393</strain>
    </source>
</reference>
<feature type="domain" description="Amidohydrolase-related" evidence="2">
    <location>
        <begin position="3"/>
        <end position="277"/>
    </location>
</feature>
<gene>
    <name evidence="3" type="ORF">ACFQHR_03075</name>
</gene>
<name>A0ABW2DJ32_9BACT</name>
<dbReference type="Gene3D" id="3.20.20.140">
    <property type="entry name" value="Metal-dependent hydrolases"/>
    <property type="match status" value="1"/>
</dbReference>
<dbReference type="InterPro" id="IPR006680">
    <property type="entry name" value="Amidohydro-rel"/>
</dbReference>
<evidence type="ECO:0000259" key="2">
    <source>
        <dbReference type="Pfam" id="PF04909"/>
    </source>
</evidence>
<dbReference type="EMBL" id="JBHSYQ010000003">
    <property type="protein sequence ID" value="MFC6996588.1"/>
    <property type="molecule type" value="Genomic_DNA"/>
</dbReference>
<dbReference type="InterPro" id="IPR052350">
    <property type="entry name" value="Metallo-dep_Lactonases"/>
</dbReference>
<protein>
    <submittedName>
        <fullName evidence="3">Amidohydrolase family protein</fullName>
    </submittedName>
</protein>
<organism evidence="3 4">
    <name type="scientific">Rufibacter roseus</name>
    <dbReference type="NCBI Taxonomy" id="1567108"/>
    <lineage>
        <taxon>Bacteria</taxon>
        <taxon>Pseudomonadati</taxon>
        <taxon>Bacteroidota</taxon>
        <taxon>Cytophagia</taxon>
        <taxon>Cytophagales</taxon>
        <taxon>Hymenobacteraceae</taxon>
        <taxon>Rufibacter</taxon>
    </lineage>
</organism>
<evidence type="ECO:0000313" key="3">
    <source>
        <dbReference type="EMBL" id="MFC6996588.1"/>
    </source>
</evidence>
<dbReference type="Proteomes" id="UP001596405">
    <property type="component" value="Unassembled WGS sequence"/>
</dbReference>
<comment type="similarity">
    <text evidence="1">Belongs to the metallo-dependent hydrolases superfamily.</text>
</comment>
<dbReference type="Pfam" id="PF04909">
    <property type="entry name" value="Amidohydro_2"/>
    <property type="match status" value="1"/>
</dbReference>
<evidence type="ECO:0000256" key="1">
    <source>
        <dbReference type="ARBA" id="ARBA00038310"/>
    </source>
</evidence>
<keyword evidence="4" id="KW-1185">Reference proteome</keyword>
<dbReference type="PANTHER" id="PTHR43569">
    <property type="entry name" value="AMIDOHYDROLASE"/>
    <property type="match status" value="1"/>
</dbReference>